<dbReference type="InterPro" id="IPR004401">
    <property type="entry name" value="YbaB/EbfC"/>
</dbReference>
<dbReference type="RefSeq" id="WP_020545557.1">
    <property type="nucleotide sequence ID" value="NZ_CP068985.1"/>
</dbReference>
<reference evidence="1 2" key="1">
    <citation type="journal article" date="2021" name="ACS Chem. Biol.">
        <title>Genomic-Led Discovery of a Novel Glycopeptide Antibiotic by Nonomuraea coxensis DSM 45129.</title>
        <authorList>
            <person name="Yushchuk O."/>
            <person name="Vior N.M."/>
            <person name="Andreo-Vidal A."/>
            <person name="Berini F."/>
            <person name="Ruckert C."/>
            <person name="Busche T."/>
            <person name="Binda E."/>
            <person name="Kalinowski J."/>
            <person name="Truman A.W."/>
            <person name="Marinelli F."/>
        </authorList>
    </citation>
    <scope>NUCLEOTIDE SEQUENCE [LARGE SCALE GENOMIC DNA]</scope>
    <source>
        <strain evidence="1 2">DSM 45129</strain>
    </source>
</reference>
<evidence type="ECO:0008006" key="3">
    <source>
        <dbReference type="Google" id="ProtNLM"/>
    </source>
</evidence>
<dbReference type="InterPro" id="IPR036894">
    <property type="entry name" value="YbaB-like_sf"/>
</dbReference>
<gene>
    <name evidence="1" type="ORF">Nocox_39935</name>
</gene>
<protein>
    <recommendedName>
        <fullName evidence="3">YbaB/EbfC DNA-binding family protein</fullName>
    </recommendedName>
</protein>
<name>A0ABX8UD86_9ACTN</name>
<accession>A0ABX8UD86</accession>
<dbReference type="Pfam" id="PF02575">
    <property type="entry name" value="YbaB_DNA_bd"/>
    <property type="match status" value="1"/>
</dbReference>
<dbReference type="Proteomes" id="UP000824681">
    <property type="component" value="Chromosome"/>
</dbReference>
<sequence length="136" mass="14786">MSSSGPWNDDLEHLERVLRQTEEVMRELGSARAEIAQVTGVGEAGGGMVRVMAGGGGRLKAITLNPRVMRLPAGELARQVMAATRAAQEAAGRRSYEIVERARARADSLPEPLDETYVRRRIEQVADEIDGFSPSP</sequence>
<keyword evidence="2" id="KW-1185">Reference proteome</keyword>
<proteinExistence type="predicted"/>
<evidence type="ECO:0000313" key="2">
    <source>
        <dbReference type="Proteomes" id="UP000824681"/>
    </source>
</evidence>
<dbReference type="SUPFAM" id="SSF82607">
    <property type="entry name" value="YbaB-like"/>
    <property type="match status" value="1"/>
</dbReference>
<dbReference type="Gene3D" id="3.30.1310.10">
    <property type="entry name" value="Nucleoid-associated protein YbaB-like domain"/>
    <property type="match status" value="1"/>
</dbReference>
<organism evidence="1 2">
    <name type="scientific">Nonomuraea coxensis DSM 45129</name>
    <dbReference type="NCBI Taxonomy" id="1122611"/>
    <lineage>
        <taxon>Bacteria</taxon>
        <taxon>Bacillati</taxon>
        <taxon>Actinomycetota</taxon>
        <taxon>Actinomycetes</taxon>
        <taxon>Streptosporangiales</taxon>
        <taxon>Streptosporangiaceae</taxon>
        <taxon>Nonomuraea</taxon>
    </lineage>
</organism>
<evidence type="ECO:0000313" key="1">
    <source>
        <dbReference type="EMBL" id="QYC45530.1"/>
    </source>
</evidence>
<dbReference type="EMBL" id="CP068985">
    <property type="protein sequence ID" value="QYC45530.1"/>
    <property type="molecule type" value="Genomic_DNA"/>
</dbReference>